<feature type="region of interest" description="Disordered" evidence="9">
    <location>
        <begin position="67"/>
        <end position="88"/>
    </location>
</feature>
<dbReference type="GO" id="GO:0030246">
    <property type="term" value="F:carbohydrate binding"/>
    <property type="evidence" value="ECO:0007669"/>
    <property type="project" value="InterPro"/>
</dbReference>
<dbReference type="PANTHER" id="PTHR31983">
    <property type="entry name" value="ENDO-1,3(4)-BETA-GLUCANASE 1"/>
    <property type="match status" value="1"/>
</dbReference>
<comment type="catalytic activity">
    <reaction evidence="1">
        <text>Hydrolysis of (1-&gt;3)-beta-D-glucosidic linkages in (1-&gt;3)-beta-D-glucans.</text>
        <dbReference type="EC" id="3.2.1.39"/>
    </reaction>
</comment>
<keyword evidence="7" id="KW-0961">Cell wall biogenesis/degradation</keyword>
<dbReference type="InterPro" id="IPR026444">
    <property type="entry name" value="Secre_tail"/>
</dbReference>
<dbReference type="Pfam" id="PF17652">
    <property type="entry name" value="Glyco_hydro81C"/>
    <property type="match status" value="1"/>
</dbReference>
<dbReference type="CDD" id="cd04080">
    <property type="entry name" value="CBM6_cellulase-like"/>
    <property type="match status" value="1"/>
</dbReference>
<feature type="domain" description="CBM6" evidence="10">
    <location>
        <begin position="903"/>
        <end position="1032"/>
    </location>
</feature>
<dbReference type="SUPFAM" id="SSF49785">
    <property type="entry name" value="Galactose-binding domain-like"/>
    <property type="match status" value="1"/>
</dbReference>
<keyword evidence="12" id="KW-1185">Reference proteome</keyword>
<dbReference type="Gene3D" id="2.60.120.260">
    <property type="entry name" value="Galactose-binding domain-like"/>
    <property type="match status" value="1"/>
</dbReference>
<keyword evidence="8" id="KW-0624">Polysaccharide degradation</keyword>
<dbReference type="EC" id="3.2.1.39" evidence="3"/>
<organism evidence="11 12">
    <name type="scientific">Pseudochryseolinea flava</name>
    <dbReference type="NCBI Taxonomy" id="2059302"/>
    <lineage>
        <taxon>Bacteria</taxon>
        <taxon>Pseudomonadati</taxon>
        <taxon>Bacteroidota</taxon>
        <taxon>Cytophagia</taxon>
        <taxon>Cytophagales</taxon>
        <taxon>Fulvivirgaceae</taxon>
        <taxon>Pseudochryseolinea</taxon>
    </lineage>
</organism>
<evidence type="ECO:0000313" key="12">
    <source>
        <dbReference type="Proteomes" id="UP000251889"/>
    </source>
</evidence>
<keyword evidence="6" id="KW-0326">Glycosidase</keyword>
<dbReference type="GO" id="GO:0042973">
    <property type="term" value="F:glucan endo-1,3-beta-D-glucosidase activity"/>
    <property type="evidence" value="ECO:0007669"/>
    <property type="project" value="UniProtKB-EC"/>
</dbReference>
<evidence type="ECO:0000256" key="5">
    <source>
        <dbReference type="ARBA" id="ARBA00023277"/>
    </source>
</evidence>
<evidence type="ECO:0000256" key="2">
    <source>
        <dbReference type="ARBA" id="ARBA00010730"/>
    </source>
</evidence>
<dbReference type="RefSeq" id="WP_112748651.1">
    <property type="nucleotide sequence ID" value="NZ_QMFY01000011.1"/>
</dbReference>
<dbReference type="Gene3D" id="2.70.98.30">
    <property type="entry name" value="Golgi alpha-mannosidase II, domain 4"/>
    <property type="match status" value="1"/>
</dbReference>
<proteinExistence type="inferred from homology"/>
<evidence type="ECO:0000313" key="11">
    <source>
        <dbReference type="EMBL" id="RAV99462.1"/>
    </source>
</evidence>
<dbReference type="NCBIfam" id="TIGR04183">
    <property type="entry name" value="Por_Secre_tail"/>
    <property type="match status" value="1"/>
</dbReference>
<evidence type="ECO:0000256" key="7">
    <source>
        <dbReference type="ARBA" id="ARBA00023316"/>
    </source>
</evidence>
<evidence type="ECO:0000256" key="1">
    <source>
        <dbReference type="ARBA" id="ARBA00000382"/>
    </source>
</evidence>
<dbReference type="InterPro" id="IPR005200">
    <property type="entry name" value="Endo-beta-glucanase"/>
</dbReference>
<dbReference type="InterPro" id="IPR013783">
    <property type="entry name" value="Ig-like_fold"/>
</dbReference>
<keyword evidence="4" id="KW-0378">Hydrolase</keyword>
<accession>A0A364Y0M9</accession>
<dbReference type="Gene3D" id="2.60.40.10">
    <property type="entry name" value="Immunoglobulins"/>
    <property type="match status" value="5"/>
</dbReference>
<dbReference type="PROSITE" id="PS52008">
    <property type="entry name" value="GH81"/>
    <property type="match status" value="1"/>
</dbReference>
<reference evidence="11 12" key="1">
    <citation type="submission" date="2018-06" db="EMBL/GenBank/DDBJ databases">
        <title>Chryseolinea flavus sp. nov., a member of the phylum Bacteroidetes isolated from soil.</title>
        <authorList>
            <person name="Li Y."/>
            <person name="Wang J."/>
        </authorList>
    </citation>
    <scope>NUCLEOTIDE SEQUENCE [LARGE SCALE GENOMIC DNA]</scope>
    <source>
        <strain evidence="11 12">SDU1-6</strain>
    </source>
</reference>
<dbReference type="OrthoDB" id="976933at2"/>
<dbReference type="Proteomes" id="UP000251889">
    <property type="component" value="Unassembled WGS sequence"/>
</dbReference>
<dbReference type="PROSITE" id="PS51175">
    <property type="entry name" value="CBM6"/>
    <property type="match status" value="1"/>
</dbReference>
<dbReference type="GO" id="GO:0000272">
    <property type="term" value="P:polysaccharide catabolic process"/>
    <property type="evidence" value="ECO:0007669"/>
    <property type="project" value="UniProtKB-KW"/>
</dbReference>
<keyword evidence="5" id="KW-0119">Carbohydrate metabolism</keyword>
<dbReference type="InterPro" id="IPR040720">
    <property type="entry name" value="GH81_C"/>
</dbReference>
<dbReference type="EMBL" id="QMFY01000011">
    <property type="protein sequence ID" value="RAV99462.1"/>
    <property type="molecule type" value="Genomic_DNA"/>
</dbReference>
<evidence type="ECO:0000256" key="6">
    <source>
        <dbReference type="ARBA" id="ARBA00023295"/>
    </source>
</evidence>
<gene>
    <name evidence="11" type="ORF">DQQ10_19800</name>
</gene>
<protein>
    <recommendedName>
        <fullName evidence="3">glucan endo-1,3-beta-D-glucosidase</fullName>
        <ecNumber evidence="3">3.2.1.39</ecNumber>
    </recommendedName>
</protein>
<comment type="caution">
    <text evidence="11">The sequence shown here is derived from an EMBL/GenBank/DDBJ whole genome shotgun (WGS) entry which is preliminary data.</text>
</comment>
<evidence type="ECO:0000256" key="4">
    <source>
        <dbReference type="ARBA" id="ARBA00022801"/>
    </source>
</evidence>
<dbReference type="Pfam" id="PF17957">
    <property type="entry name" value="Big_7"/>
    <property type="match status" value="5"/>
</dbReference>
<dbReference type="Pfam" id="PF18962">
    <property type="entry name" value="Por_Secre_tail"/>
    <property type="match status" value="1"/>
</dbReference>
<dbReference type="GO" id="GO:0052861">
    <property type="term" value="F:endo-1,3(4)-beta-glucanase activity"/>
    <property type="evidence" value="ECO:0007669"/>
    <property type="project" value="InterPro"/>
</dbReference>
<dbReference type="InterPro" id="IPR005084">
    <property type="entry name" value="CBM6"/>
</dbReference>
<evidence type="ECO:0000256" key="3">
    <source>
        <dbReference type="ARBA" id="ARBA00012780"/>
    </source>
</evidence>
<dbReference type="InterPro" id="IPR008979">
    <property type="entry name" value="Galactose-bd-like_sf"/>
</dbReference>
<evidence type="ECO:0000256" key="9">
    <source>
        <dbReference type="SAM" id="MobiDB-lite"/>
    </source>
</evidence>
<comment type="similarity">
    <text evidence="2">Belongs to the glycosyl hydrolase 81 family.</text>
</comment>
<evidence type="ECO:0000259" key="10">
    <source>
        <dbReference type="PROSITE" id="PS51175"/>
    </source>
</evidence>
<dbReference type="GO" id="GO:0071555">
    <property type="term" value="P:cell wall organization"/>
    <property type="evidence" value="ECO:0007669"/>
    <property type="project" value="UniProtKB-KW"/>
</dbReference>
<sequence length="1713" mass="181267">MKTELLSLISARKGRNYFVSPLSVELLNPQLIISAVVFVLLSLSLMFDVVAQVTSVGSGSYTSTFPGTDAAGRNTYPTGSPGLSGAAASKPVPTNDWWSNFVKNSHGGQAFNYPLSYKSVPSGIVVNLTVPPGAGPSEYRQPMGDVNAIVVGVDGLNATQSTAADHTDWTVTMNWNAGGKNFNALMGIGMPFTYFTKGSSDLAKVVVNHNPSGASISGNKIIITNTYNGANFVVFGPAGTVWSGSNGVYTSNLNGKNYWSMAMLPTGVDVNTAINNLAAYAYVFPSNTAVAWNYTASTGALRTTFTVTPDVKEGSANVVLQGLLPHQWSRLAAGSPTPAGYTYNTVRGQLKMLASNSFIVENKFSGILPTLPNLAKYSGGFDPGALYKKIDIMKNDGLAEWTDSYNEGQGMNRLIQAAHLAHQIGHIEARDKLINTVKARLEDWFKAEGGEVAFLFYYNNTWKSLIGYPAGHRQDENLNDHHFHWGYFIHAAAAIEQYQPGWASQWGGMVDLLIRDASNPSRTDSMFPFLRNFSPYAGHCWANGFATEPFGNDQESTSESMQFNSSLIHWGTVTGNNAIRDLGIYLYTTEQSAVEEYWFDQNDRTFQPAYAHEMVARIWGAGYDNGTWWTSDIAASYGIQLYPIHGGALYMGQNTAYVQKVWDGMKAKTQVLNNTPNDNLWYDTYWSFLSFLDPQQAINLYNAYPNRSIKFGISDGQTYHWLHTMNAMGQVAEEVTANYPIAAVFNKAGVKTYVAYNYGASTITVNFSDGYSMSVPSKTMVTNRDIAVTVSLSSNTTQVPTNGTINLTASTTGSGITKVEFYRDGTLIGTDTSSPYTLTTQPLAAGLPNFHARAYVGTNHNVSNVVAVQAGSQVPYGGTATAIPGTIEAGNYDAFEGGSGQGVSYSDATSWNEGNYRTSEAVDAGTTTSEGVTVGWIDAGEWLEYTVNVATAGNYNVTLRYTSGNTAGGGPFWFENAAGTKITPDITVAFNDTNWSTYVNKVVNNVSLAAGQQVIRVKVGNGGFNLGRMTFAFAGGTPPTVSITSPANNTSFTAPGNITINATASDSDGSVSKVEFFNGSTKLGEDTSSPYSFAWTNVSSGTYALSARATDNGSLTATSSTVNVTVSNNAVPSVSISSPSNGATFNAPASITINANASDTDGTISKVEFYNGATKLGEDTTSPYSFAWTGVAAGTYSLAARAIDNGNANSTSSVVNVTVNGGGTGCSGNGPNAPSTSTPDYTWQASNSANPTITFVPGSPISGTTMVILYYKIGTGGYIGVNMDPSGSNYTKSFTAPSGSAIAMYFTYRVGATMAERNSSATPHSFTVGQCSGGNISPTVNLTSPTNGASFTAPASITINATAADSDGTVSKVEFYNGTTKLGEDTSSPYSYTWTSVAAGSYSLTARAVDNASATTTSSSVSVTVTSSNVLPTAAITSPTNGATFSAPASITINATATDSDGTVSKVEFYNGSTKLGEDTSSPYSYTWTNVAAGTYSLTARSTDNLGATRTSTAVSVTVNGVSVCTGNGPTQSGQSVADYSYEISTSGNVNVKFIPKSPINGCDLAIFYYRIGTGGYAGYMMTASAGNFTTSVSIPSGSNIQFYFTYRRSAGGMESNSAATPHGYTVGSTCSARVATTVESETFDMYPNPVSHELYVSGLSGNQFSIINANGSKMREEIATSDIVNVSSYNAGIYMLVITKNNQRFVQRFVKK</sequence>
<name>A0A364Y0M9_9BACT</name>
<dbReference type="PANTHER" id="PTHR31983:SF0">
    <property type="entry name" value="GLUCAN ENDO-1,3-BETA-D-GLUCOSIDASE 2"/>
    <property type="match status" value="1"/>
</dbReference>
<evidence type="ECO:0000256" key="8">
    <source>
        <dbReference type="ARBA" id="ARBA00023326"/>
    </source>
</evidence>